<proteinExistence type="predicted"/>
<keyword evidence="1" id="KW-1185">Reference proteome</keyword>
<evidence type="ECO:0000313" key="1">
    <source>
        <dbReference type="Proteomes" id="UP000095287"/>
    </source>
</evidence>
<dbReference type="WBParaSite" id="L893_g22356.t1">
    <property type="protein sequence ID" value="L893_g22356.t1"/>
    <property type="gene ID" value="L893_g22356"/>
</dbReference>
<name>A0A1I7Z2T6_9BILA</name>
<sequence>MEMQNTMARLVTAQDEIRVQIEVLQRTVRNHFVSADGSSQRYRNPRPRLAALRSRVMFADSISDQGP</sequence>
<accession>A0A1I7Z2T6</accession>
<dbReference type="AlphaFoldDB" id="A0A1I7Z2T6"/>
<organism evidence="1 2">
    <name type="scientific">Steinernema glaseri</name>
    <dbReference type="NCBI Taxonomy" id="37863"/>
    <lineage>
        <taxon>Eukaryota</taxon>
        <taxon>Metazoa</taxon>
        <taxon>Ecdysozoa</taxon>
        <taxon>Nematoda</taxon>
        <taxon>Chromadorea</taxon>
        <taxon>Rhabditida</taxon>
        <taxon>Tylenchina</taxon>
        <taxon>Panagrolaimomorpha</taxon>
        <taxon>Strongyloidoidea</taxon>
        <taxon>Steinernematidae</taxon>
        <taxon>Steinernema</taxon>
    </lineage>
</organism>
<dbReference type="Proteomes" id="UP000095287">
    <property type="component" value="Unplaced"/>
</dbReference>
<evidence type="ECO:0000313" key="2">
    <source>
        <dbReference type="WBParaSite" id="L893_g22356.t1"/>
    </source>
</evidence>
<protein>
    <submittedName>
        <fullName evidence="2">Transposase</fullName>
    </submittedName>
</protein>
<reference evidence="2" key="1">
    <citation type="submission" date="2016-11" db="UniProtKB">
        <authorList>
            <consortium name="WormBaseParasite"/>
        </authorList>
    </citation>
    <scope>IDENTIFICATION</scope>
</reference>